<dbReference type="PANTHER" id="PTHR30287:SF1">
    <property type="entry name" value="INNER MEMBRANE PROTEIN"/>
    <property type="match status" value="1"/>
</dbReference>
<feature type="transmembrane region" description="Helical" evidence="6">
    <location>
        <begin position="665"/>
        <end position="684"/>
    </location>
</feature>
<feature type="transmembrane region" description="Helical" evidence="6">
    <location>
        <begin position="289"/>
        <end position="312"/>
    </location>
</feature>
<feature type="transmembrane region" description="Helical" evidence="6">
    <location>
        <begin position="616"/>
        <end position="636"/>
    </location>
</feature>
<evidence type="ECO:0000259" key="7">
    <source>
        <dbReference type="Pfam" id="PF02687"/>
    </source>
</evidence>
<organism evidence="8 9">
    <name type="scientific">Bacillus cereus</name>
    <dbReference type="NCBI Taxonomy" id="1396"/>
    <lineage>
        <taxon>Bacteria</taxon>
        <taxon>Bacillati</taxon>
        <taxon>Bacillota</taxon>
        <taxon>Bacilli</taxon>
        <taxon>Bacillales</taxon>
        <taxon>Bacillaceae</taxon>
        <taxon>Bacillus</taxon>
        <taxon>Bacillus cereus group</taxon>
    </lineage>
</organism>
<dbReference type="Proteomes" id="UP000242656">
    <property type="component" value="Unassembled WGS sequence"/>
</dbReference>
<feature type="transmembrane region" description="Helical" evidence="6">
    <location>
        <begin position="409"/>
        <end position="430"/>
    </location>
</feature>
<evidence type="ECO:0000256" key="1">
    <source>
        <dbReference type="ARBA" id="ARBA00004651"/>
    </source>
</evidence>
<keyword evidence="4 6" id="KW-1133">Transmembrane helix</keyword>
<comment type="caution">
    <text evidence="8">The sequence shown here is derived from an EMBL/GenBank/DDBJ whole genome shotgun (WGS) entry which is preliminary data.</text>
</comment>
<evidence type="ECO:0000313" key="8">
    <source>
        <dbReference type="EMBL" id="PFK43887.1"/>
    </source>
</evidence>
<feature type="transmembrane region" description="Helical" evidence="6">
    <location>
        <begin position="332"/>
        <end position="357"/>
    </location>
</feature>
<keyword evidence="3 6" id="KW-0812">Transmembrane</keyword>
<evidence type="ECO:0000256" key="4">
    <source>
        <dbReference type="ARBA" id="ARBA00022989"/>
    </source>
</evidence>
<proteinExistence type="predicted"/>
<feature type="transmembrane region" description="Helical" evidence="6">
    <location>
        <begin position="241"/>
        <end position="261"/>
    </location>
</feature>
<accession>A0A2B0MIB1</accession>
<comment type="subcellular location">
    <subcellularLocation>
        <location evidence="1">Cell membrane</location>
        <topology evidence="1">Multi-pass membrane protein</topology>
    </subcellularLocation>
</comment>
<dbReference type="InterPro" id="IPR038766">
    <property type="entry name" value="Membrane_comp_ABC_pdt"/>
</dbReference>
<evidence type="ECO:0000256" key="2">
    <source>
        <dbReference type="ARBA" id="ARBA00022475"/>
    </source>
</evidence>
<dbReference type="AlphaFoldDB" id="A0A2B0MIB1"/>
<evidence type="ECO:0000256" key="6">
    <source>
        <dbReference type="SAM" id="Phobius"/>
    </source>
</evidence>
<evidence type="ECO:0000256" key="3">
    <source>
        <dbReference type="ARBA" id="ARBA00022692"/>
    </source>
</evidence>
<feature type="transmembrane region" description="Helical" evidence="6">
    <location>
        <begin position="704"/>
        <end position="727"/>
    </location>
</feature>
<protein>
    <recommendedName>
        <fullName evidence="7">ABC3 transporter permease C-terminal domain-containing protein</fullName>
    </recommendedName>
</protein>
<reference evidence="8 9" key="1">
    <citation type="submission" date="2017-09" db="EMBL/GenBank/DDBJ databases">
        <title>Large-scale bioinformatics analysis of Bacillus genomes uncovers conserved roles of natural products in bacterial physiology.</title>
        <authorList>
            <consortium name="Agbiome Team Llc"/>
            <person name="Bleich R.M."/>
            <person name="Grubbs K.J."/>
            <person name="Santa Maria K.C."/>
            <person name="Allen S.E."/>
            <person name="Farag S."/>
            <person name="Shank E.A."/>
            <person name="Bowers A."/>
        </authorList>
    </citation>
    <scope>NUCLEOTIDE SEQUENCE [LARGE SCALE GENOMIC DNA]</scope>
    <source>
        <strain evidence="8 9">AFS083043</strain>
    </source>
</reference>
<dbReference type="EMBL" id="NUWN01000028">
    <property type="protein sequence ID" value="PFK43887.1"/>
    <property type="molecule type" value="Genomic_DNA"/>
</dbReference>
<dbReference type="InterPro" id="IPR003838">
    <property type="entry name" value="ABC3_permease_C"/>
</dbReference>
<keyword evidence="2" id="KW-1003">Cell membrane</keyword>
<feature type="transmembrane region" description="Helical" evidence="6">
    <location>
        <begin position="18"/>
        <end position="36"/>
    </location>
</feature>
<evidence type="ECO:0000313" key="9">
    <source>
        <dbReference type="Proteomes" id="UP000242656"/>
    </source>
</evidence>
<keyword evidence="5 6" id="KW-0472">Membrane</keyword>
<dbReference type="PANTHER" id="PTHR30287">
    <property type="entry name" value="MEMBRANE COMPONENT OF PREDICTED ABC SUPERFAMILY METABOLITE UPTAKE TRANSPORTER"/>
    <property type="match status" value="1"/>
</dbReference>
<dbReference type="Pfam" id="PF02687">
    <property type="entry name" value="FtsX"/>
    <property type="match status" value="1"/>
</dbReference>
<name>A0A2B0MIB1_BACCE</name>
<gene>
    <name evidence="8" type="ORF">COI93_09010</name>
</gene>
<feature type="domain" description="ABC3 transporter permease C-terminal" evidence="7">
    <location>
        <begin position="244"/>
        <end position="363"/>
    </location>
</feature>
<evidence type="ECO:0000256" key="5">
    <source>
        <dbReference type="ARBA" id="ARBA00023136"/>
    </source>
</evidence>
<dbReference type="GO" id="GO:0005886">
    <property type="term" value="C:plasma membrane"/>
    <property type="evidence" value="ECO:0007669"/>
    <property type="project" value="UniProtKB-SubCell"/>
</dbReference>
<sequence length="735" mass="85213">MDNMNKQIKTTLLHNKKYIVILLLLSFLTSFMYFFVRCSIDNNLNKVRTYYQNQNQEDFRFSLQGDNDHTLMNLEQEYQFYSEKRKMKKITEQGSVYYFINTPQKINLPIVMDGNLPTNKYEIAVFPEYLAQKKLKIGDTVKIDGEKLKITASVYLPDYQIFIPYDDTEQDLTKGTMFITSNDTIHEMTGKAQVYYSAKYKSNPTMNEKRILGSKDITNYTNKYDIKSESELEKSLESNKILAIVFLTCFLLITLFIYFVFFKKYFDMNRVDIGIYHALGFTDRDVSKAFLTFSLWISFIGSVLGLIVGYPASTVMINLYKQSFLFPSFEKSVAPITLLIGVVLPVLLVLFFTYVIVIRFQKQETTNFLNNVSIESESWIERVIRKNTVKLPKNIGMSLRFVVRRWSSVFLLLLTIFITSVLFITSYSLYKSSGKLLELQTNGVDYRYSASFRVLQEKDLEDKNITKGIEKNVTILKDNERISTKILGVKSEVDHFKLLDEKNKVIDIQQTNGIIMNQALSEIYNIKIGDTVQIVLDSKKYEKKVIDICMNGDLNTIYTTKESLAKWLDIPKESYNVIFFKDKPQNVNNIDAKVTSQEDKIKTLEKNSVSNRASAVIIQVLGAVFGCLLIYFVLLLNFQDSTRDIHVLKLLDYSLDEIDRMILNVYKPLIPLFYLIVLPFSILASDKIHHIISIQTKDYIPFTIDIFSAVGVFVIVYIFYLIVHYLFKKGISRTI</sequence>